<dbReference type="PANTHER" id="PTHR43478">
    <property type="entry name" value="NA+/H+ ANTIPORTER-RELATED"/>
    <property type="match status" value="1"/>
</dbReference>
<feature type="transmembrane region" description="Helical" evidence="6">
    <location>
        <begin position="394"/>
        <end position="415"/>
    </location>
</feature>
<feature type="transmembrane region" description="Helical" evidence="6">
    <location>
        <begin position="601"/>
        <end position="618"/>
    </location>
</feature>
<keyword evidence="5 6" id="KW-0472">Membrane</keyword>
<feature type="transmembrane region" description="Helical" evidence="6">
    <location>
        <begin position="123"/>
        <end position="147"/>
    </location>
</feature>
<evidence type="ECO:0000256" key="6">
    <source>
        <dbReference type="SAM" id="Phobius"/>
    </source>
</evidence>
<sequence length="628" mass="65755">MTPDAIRYIDATRSGQSAIAQSRPAGTLSGNPIRWTGFRPALLHADFDSASPLNDHPYGWLSLLPPLVAIVLAMVTKRAALSLLVGIFCGTLITTGGDPIAAVVDFCEVHLWPTLADPGKLRIFAFTLLMGAMIGVISRSGGMLGLIKLITPIAKTRRGGQLTTWLLGMVVFFDDYSNTVLLGGTLRPLCDRLKISRQKLAYIVDSTAAPMASLALLSTWIAVEIDYIAEGLGDIEGAEVSRAMELFIASIPYRFYAILALVMVPMLALTRRDFGPMLRAEHETIEAGSDGRSSHEGASADPLTEPAAETSWLVAVVPIAATLAVVIGLLYATGIASLQSGESDSLGEAPRLRDILGAADSSLALQYGALTGLATIALICLARRLLTLQQIREASWGGMKIVLPAIVILWTASALSRLTGGKSVEGQTGEQFEFQDHRLYTGQFVAETILSGASVSSTGDADSAASGSVPLVVRLLPTIVFLLAAALSFSTGTSFGTMGLLMPMTLTLTAPLVAALPGDVASSPDVLTHPLMLATIASVLSGAVFGDHCSPISDTTILSSQACGCDHMEHVLTQMPYAVTAGLIAMVAGTLPIGWGIGWGWLLLIQVGLLAAVVAILGRRIAAGEAIG</sequence>
<evidence type="ECO:0000259" key="7">
    <source>
        <dbReference type="Pfam" id="PF03553"/>
    </source>
</evidence>
<feature type="transmembrane region" description="Helical" evidence="6">
    <location>
        <begin position="202"/>
        <end position="223"/>
    </location>
</feature>
<evidence type="ECO:0000256" key="2">
    <source>
        <dbReference type="ARBA" id="ARBA00022475"/>
    </source>
</evidence>
<evidence type="ECO:0000256" key="4">
    <source>
        <dbReference type="ARBA" id="ARBA00022989"/>
    </source>
</evidence>
<comment type="subcellular location">
    <subcellularLocation>
        <location evidence="1">Cell membrane</location>
        <topology evidence="1">Multi-pass membrane protein</topology>
    </subcellularLocation>
</comment>
<feature type="transmembrane region" description="Helical" evidence="6">
    <location>
        <begin position="312"/>
        <end position="332"/>
    </location>
</feature>
<evidence type="ECO:0000256" key="1">
    <source>
        <dbReference type="ARBA" id="ARBA00004651"/>
    </source>
</evidence>
<keyword evidence="3 6" id="KW-0812">Transmembrane</keyword>
<feature type="transmembrane region" description="Helical" evidence="6">
    <location>
        <begin position="364"/>
        <end position="382"/>
    </location>
</feature>
<keyword evidence="9" id="KW-1185">Reference proteome</keyword>
<feature type="transmembrane region" description="Helical" evidence="6">
    <location>
        <begin position="577"/>
        <end position="595"/>
    </location>
</feature>
<evidence type="ECO:0000313" key="9">
    <source>
        <dbReference type="Proteomes" id="UP000321353"/>
    </source>
</evidence>
<gene>
    <name evidence="8" type="ORF">Mal15_38440</name>
</gene>
<protein>
    <submittedName>
        <fullName evidence="8">Na+/H+ antiporter family protein</fullName>
    </submittedName>
</protein>
<feature type="transmembrane region" description="Helical" evidence="6">
    <location>
        <begin position="83"/>
        <end position="103"/>
    </location>
</feature>
<feature type="domain" description="Na+/H+ antiporter NhaC-like C-terminal" evidence="7">
    <location>
        <begin position="213"/>
        <end position="418"/>
    </location>
</feature>
<organism evidence="8 9">
    <name type="scientific">Stieleria maiorica</name>
    <dbReference type="NCBI Taxonomy" id="2795974"/>
    <lineage>
        <taxon>Bacteria</taxon>
        <taxon>Pseudomonadati</taxon>
        <taxon>Planctomycetota</taxon>
        <taxon>Planctomycetia</taxon>
        <taxon>Pirellulales</taxon>
        <taxon>Pirellulaceae</taxon>
        <taxon>Stieleria</taxon>
    </lineage>
</organism>
<reference evidence="8 9" key="1">
    <citation type="submission" date="2019-02" db="EMBL/GenBank/DDBJ databases">
        <title>Planctomycetal bacteria perform biofilm scaping via a novel small molecule.</title>
        <authorList>
            <person name="Jeske O."/>
            <person name="Boedeker C."/>
            <person name="Wiegand S."/>
            <person name="Breitling P."/>
            <person name="Kallscheuer N."/>
            <person name="Jogler M."/>
            <person name="Rohde M."/>
            <person name="Petersen J."/>
            <person name="Medema M.H."/>
            <person name="Surup F."/>
            <person name="Jogler C."/>
        </authorList>
    </citation>
    <scope>NUCLEOTIDE SEQUENCE [LARGE SCALE GENOMIC DNA]</scope>
    <source>
        <strain evidence="8 9">Mal15</strain>
    </source>
</reference>
<dbReference type="GO" id="GO:0005886">
    <property type="term" value="C:plasma membrane"/>
    <property type="evidence" value="ECO:0007669"/>
    <property type="project" value="UniProtKB-SubCell"/>
</dbReference>
<dbReference type="PANTHER" id="PTHR43478:SF1">
    <property type="entry name" value="NA+_H+ ANTIPORTER NHAC-LIKE C-TERMINAL DOMAIN-CONTAINING PROTEIN"/>
    <property type="match status" value="1"/>
</dbReference>
<dbReference type="EMBL" id="CP036264">
    <property type="protein sequence ID" value="QEF99777.1"/>
    <property type="molecule type" value="Genomic_DNA"/>
</dbReference>
<keyword evidence="4 6" id="KW-1133">Transmembrane helix</keyword>
<name>A0A5B9MLN5_9BACT</name>
<feature type="transmembrane region" description="Helical" evidence="6">
    <location>
        <begin position="251"/>
        <end position="269"/>
    </location>
</feature>
<keyword evidence="2" id="KW-1003">Cell membrane</keyword>
<accession>A0A5B9MLN5</accession>
<evidence type="ECO:0000256" key="3">
    <source>
        <dbReference type="ARBA" id="ARBA00022692"/>
    </source>
</evidence>
<dbReference type="InterPro" id="IPR018461">
    <property type="entry name" value="Na/H_Antiport_NhaC-like_C"/>
</dbReference>
<proteinExistence type="predicted"/>
<dbReference type="AlphaFoldDB" id="A0A5B9MLN5"/>
<feature type="domain" description="Na+/H+ antiporter NhaC-like C-terminal" evidence="7">
    <location>
        <begin position="473"/>
        <end position="587"/>
    </location>
</feature>
<dbReference type="Proteomes" id="UP000321353">
    <property type="component" value="Chromosome"/>
</dbReference>
<dbReference type="KEGG" id="smam:Mal15_38440"/>
<feature type="transmembrane region" description="Helical" evidence="6">
    <location>
        <begin position="58"/>
        <end position="76"/>
    </location>
</feature>
<evidence type="ECO:0000256" key="5">
    <source>
        <dbReference type="ARBA" id="ARBA00023136"/>
    </source>
</evidence>
<dbReference type="Pfam" id="PF03553">
    <property type="entry name" value="Na_H_antiporter"/>
    <property type="match status" value="2"/>
</dbReference>
<evidence type="ECO:0000313" key="8">
    <source>
        <dbReference type="EMBL" id="QEF99777.1"/>
    </source>
</evidence>